<name>A0AAD3CJU8_9STRA</name>
<feature type="compositionally biased region" description="Basic and acidic residues" evidence="3">
    <location>
        <begin position="147"/>
        <end position="159"/>
    </location>
</feature>
<dbReference type="InterPro" id="IPR000182">
    <property type="entry name" value="GNAT_dom"/>
</dbReference>
<evidence type="ECO:0000256" key="1">
    <source>
        <dbReference type="ARBA" id="ARBA00010543"/>
    </source>
</evidence>
<feature type="region of interest" description="Disordered" evidence="3">
    <location>
        <begin position="135"/>
        <end position="165"/>
    </location>
</feature>
<feature type="domain" description="Histone acetyl transferase HAT1 N-terminal" evidence="5">
    <location>
        <begin position="159"/>
        <end position="237"/>
    </location>
</feature>
<evidence type="ECO:0000256" key="2">
    <source>
        <dbReference type="ARBA" id="ARBA00048017"/>
    </source>
</evidence>
<evidence type="ECO:0000259" key="5">
    <source>
        <dbReference type="Pfam" id="PF10394"/>
    </source>
</evidence>
<comment type="caution">
    <text evidence="6">The sequence shown here is derived from an EMBL/GenBank/DDBJ whole genome shotgun (WGS) entry which is preliminary data.</text>
</comment>
<evidence type="ECO:0000313" key="7">
    <source>
        <dbReference type="Proteomes" id="UP001054902"/>
    </source>
</evidence>
<dbReference type="CDD" id="cd04301">
    <property type="entry name" value="NAT_SF"/>
    <property type="match status" value="1"/>
</dbReference>
<evidence type="ECO:0008006" key="8">
    <source>
        <dbReference type="Google" id="ProtNLM"/>
    </source>
</evidence>
<dbReference type="InterPro" id="IPR016181">
    <property type="entry name" value="Acyl_CoA_acyltransferase"/>
</dbReference>
<protein>
    <recommendedName>
        <fullName evidence="8">Histone acetyltransferase</fullName>
    </recommendedName>
</protein>
<dbReference type="Gene3D" id="3.40.630.30">
    <property type="match status" value="1"/>
</dbReference>
<accession>A0AAD3CJU8</accession>
<comment type="similarity">
    <text evidence="1">Belongs to the HAT1 family.</text>
</comment>
<dbReference type="GO" id="GO:0000781">
    <property type="term" value="C:chromosome, telomeric region"/>
    <property type="evidence" value="ECO:0007669"/>
    <property type="project" value="GOC"/>
</dbReference>
<dbReference type="SUPFAM" id="SSF55729">
    <property type="entry name" value="Acyl-CoA N-acyltransferases (Nat)"/>
    <property type="match status" value="1"/>
</dbReference>
<dbReference type="Pfam" id="PF10394">
    <property type="entry name" value="Hat1_N"/>
    <property type="match status" value="1"/>
</dbReference>
<dbReference type="InterPro" id="IPR017380">
    <property type="entry name" value="Hist_AcTrfase_B-typ_cat-su"/>
</dbReference>
<evidence type="ECO:0000256" key="3">
    <source>
        <dbReference type="SAM" id="MobiDB-lite"/>
    </source>
</evidence>
<dbReference type="GO" id="GO:0005634">
    <property type="term" value="C:nucleus"/>
    <property type="evidence" value="ECO:0007669"/>
    <property type="project" value="InterPro"/>
</dbReference>
<proteinExistence type="inferred from homology"/>
<dbReference type="GO" id="GO:0031509">
    <property type="term" value="P:subtelomeric heterochromatin formation"/>
    <property type="evidence" value="ECO:0007669"/>
    <property type="project" value="InterPro"/>
</dbReference>
<evidence type="ECO:0000313" key="6">
    <source>
        <dbReference type="EMBL" id="GFH46435.1"/>
    </source>
</evidence>
<dbReference type="EMBL" id="BLLK01000022">
    <property type="protein sequence ID" value="GFH46435.1"/>
    <property type="molecule type" value="Genomic_DNA"/>
</dbReference>
<gene>
    <name evidence="6" type="ORF">CTEN210_02909</name>
</gene>
<dbReference type="AlphaFoldDB" id="A0AAD3CJU8"/>
<dbReference type="GO" id="GO:0004402">
    <property type="term" value="F:histone acetyltransferase activity"/>
    <property type="evidence" value="ECO:0007669"/>
    <property type="project" value="InterPro"/>
</dbReference>
<organism evidence="6 7">
    <name type="scientific">Chaetoceros tenuissimus</name>
    <dbReference type="NCBI Taxonomy" id="426638"/>
    <lineage>
        <taxon>Eukaryota</taxon>
        <taxon>Sar</taxon>
        <taxon>Stramenopiles</taxon>
        <taxon>Ochrophyta</taxon>
        <taxon>Bacillariophyta</taxon>
        <taxon>Coscinodiscophyceae</taxon>
        <taxon>Chaetocerotophycidae</taxon>
        <taxon>Chaetocerotales</taxon>
        <taxon>Chaetocerotaceae</taxon>
        <taxon>Chaetoceros</taxon>
    </lineage>
</organism>
<dbReference type="PANTHER" id="PTHR12046">
    <property type="entry name" value="HISTONE ACETYLTRANSFERASE TYPE B CATALYTIC SUBUNIT"/>
    <property type="match status" value="1"/>
</dbReference>
<evidence type="ECO:0000259" key="4">
    <source>
        <dbReference type="Pfam" id="PF00583"/>
    </source>
</evidence>
<comment type="catalytic activity">
    <reaction evidence="2">
        <text>L-lysyl-[protein] + acetyl-CoA = N(6)-acetyl-L-lysyl-[protein] + CoA + H(+)</text>
        <dbReference type="Rhea" id="RHEA:45948"/>
        <dbReference type="Rhea" id="RHEA-COMP:9752"/>
        <dbReference type="Rhea" id="RHEA-COMP:10731"/>
        <dbReference type="ChEBI" id="CHEBI:15378"/>
        <dbReference type="ChEBI" id="CHEBI:29969"/>
        <dbReference type="ChEBI" id="CHEBI:57287"/>
        <dbReference type="ChEBI" id="CHEBI:57288"/>
        <dbReference type="ChEBI" id="CHEBI:61930"/>
        <dbReference type="EC" id="2.3.1.48"/>
    </reaction>
</comment>
<dbReference type="Proteomes" id="UP001054902">
    <property type="component" value="Unassembled WGS sequence"/>
</dbReference>
<dbReference type="Pfam" id="PF00583">
    <property type="entry name" value="Acetyltransf_1"/>
    <property type="match status" value="1"/>
</dbReference>
<sequence>MDHKNEDKDEDLEPVAGLSSASAIIALYLDKAKDPVSDSTSDSSSAALQPCIHPVFTHQCFENEVIPGYTPFPDETEKAFQLAFQQRKGKENENVPHSSFLEPYKSNASQYLRINVSIVPSCAYTNNISMKKKPIAETSTLSGQKRKATDENESSHEDTGNDDSTIIKMLSKALPPMKAPESIQLDKDGYLLEPIGESVASYNVASKDFIVTLASGKTPHINEYHQSIQNLALFFIENADGVDLTSDEGGGKWVVMYLFQKHSDDNVVRYSLAGYMTLFLFFSPFKKPVGGNIVRICQALILPPYQRQGHGKRLMDACYQYAKGDFDTILKEQSNIVEVNVEDPAPGFVQLRVAVDYHLLSKYKEEGDCSICEKYFKDGEYLLMNDADATNIGVQLRITKTQVQIAYEICKLSEKTKYLQKREDNIEAADKEEIEKKFRLMVKKRLNSLDKEDIGACATKIEKQAMLTKIYDETIAGYKKILKYTERSGVNRNAVNVD</sequence>
<reference evidence="6 7" key="1">
    <citation type="journal article" date="2021" name="Sci. Rep.">
        <title>The genome of the diatom Chaetoceros tenuissimus carries an ancient integrated fragment of an extant virus.</title>
        <authorList>
            <person name="Hongo Y."/>
            <person name="Kimura K."/>
            <person name="Takaki Y."/>
            <person name="Yoshida Y."/>
            <person name="Baba S."/>
            <person name="Kobayashi G."/>
            <person name="Nagasaki K."/>
            <person name="Hano T."/>
            <person name="Tomaru Y."/>
        </authorList>
    </citation>
    <scope>NUCLEOTIDE SEQUENCE [LARGE SCALE GENOMIC DNA]</scope>
    <source>
        <strain evidence="6 7">NIES-3715</strain>
    </source>
</reference>
<dbReference type="InterPro" id="IPR019467">
    <property type="entry name" value="Hat1_N"/>
</dbReference>
<feature type="domain" description="N-acetyltransferase" evidence="4">
    <location>
        <begin position="272"/>
        <end position="325"/>
    </location>
</feature>
<keyword evidence="7" id="KW-1185">Reference proteome</keyword>